<organism evidence="3 4">
    <name type="scientific">Flavobacterium plantiphilum</name>
    <dbReference type="NCBI Taxonomy" id="3163297"/>
    <lineage>
        <taxon>Bacteria</taxon>
        <taxon>Pseudomonadati</taxon>
        <taxon>Bacteroidota</taxon>
        <taxon>Flavobacteriia</taxon>
        <taxon>Flavobacteriales</taxon>
        <taxon>Flavobacteriaceae</taxon>
        <taxon>Flavobacterium</taxon>
    </lineage>
</organism>
<dbReference type="PANTHER" id="PTHR28008">
    <property type="entry name" value="DOMAIN PROTEIN, PUTATIVE (AFU_ORTHOLOGUE AFUA_3G10980)-RELATED"/>
    <property type="match status" value="1"/>
</dbReference>
<evidence type="ECO:0000256" key="1">
    <source>
        <dbReference type="SAM" id="Phobius"/>
    </source>
</evidence>
<feature type="transmembrane region" description="Helical" evidence="1">
    <location>
        <begin position="38"/>
        <end position="56"/>
    </location>
</feature>
<accession>A0ABW8XRY6</accession>
<dbReference type="PANTHER" id="PTHR28008:SF1">
    <property type="entry name" value="DOMAIN PROTEIN, PUTATIVE (AFU_ORTHOLOGUE AFUA_3G10980)-RELATED"/>
    <property type="match status" value="1"/>
</dbReference>
<feature type="transmembrane region" description="Helical" evidence="1">
    <location>
        <begin position="7"/>
        <end position="26"/>
    </location>
</feature>
<keyword evidence="4" id="KW-1185">Reference proteome</keyword>
<dbReference type="InterPro" id="IPR006976">
    <property type="entry name" value="VanZ-like"/>
</dbReference>
<gene>
    <name evidence="3" type="ORF">ABS764_05955</name>
</gene>
<evidence type="ECO:0000259" key="2">
    <source>
        <dbReference type="Pfam" id="PF04892"/>
    </source>
</evidence>
<proteinExistence type="predicted"/>
<feature type="transmembrane region" description="Helical" evidence="1">
    <location>
        <begin position="68"/>
        <end position="89"/>
    </location>
</feature>
<feature type="domain" description="VanZ-like" evidence="2">
    <location>
        <begin position="36"/>
        <end position="117"/>
    </location>
</feature>
<reference evidence="3 4" key="1">
    <citation type="submission" date="2024-06" db="EMBL/GenBank/DDBJ databases">
        <authorList>
            <person name="Kaempfer P."/>
            <person name="Viver T."/>
        </authorList>
    </citation>
    <scope>NUCLEOTIDE SEQUENCE [LARGE SCALE GENOMIC DNA]</scope>
    <source>
        <strain evidence="3 4">ST-87</strain>
    </source>
</reference>
<dbReference type="EMBL" id="JBELQA010000003">
    <property type="protein sequence ID" value="MFL9830393.1"/>
    <property type="molecule type" value="Genomic_DNA"/>
</dbReference>
<keyword evidence="1" id="KW-0812">Transmembrane</keyword>
<evidence type="ECO:0000313" key="3">
    <source>
        <dbReference type="EMBL" id="MFL9830393.1"/>
    </source>
</evidence>
<name>A0ABW8XRY6_9FLAO</name>
<dbReference type="NCBIfam" id="NF037970">
    <property type="entry name" value="vanZ_1"/>
    <property type="match status" value="1"/>
</dbReference>
<dbReference type="Pfam" id="PF04892">
    <property type="entry name" value="VanZ"/>
    <property type="match status" value="1"/>
</dbReference>
<protein>
    <submittedName>
        <fullName evidence="3">VanZ family protein</fullName>
    </submittedName>
</protein>
<keyword evidence="1" id="KW-0472">Membrane</keyword>
<dbReference type="Proteomes" id="UP001629260">
    <property type="component" value="Unassembled WGS sequence"/>
</dbReference>
<evidence type="ECO:0000313" key="4">
    <source>
        <dbReference type="Proteomes" id="UP001629260"/>
    </source>
</evidence>
<comment type="caution">
    <text evidence="3">The sequence shown here is derived from an EMBL/GenBank/DDBJ whole genome shotgun (WGS) entry which is preliminary data.</text>
</comment>
<feature type="transmembrane region" description="Helical" evidence="1">
    <location>
        <begin position="101"/>
        <end position="118"/>
    </location>
</feature>
<dbReference type="RefSeq" id="WP_408080882.1">
    <property type="nucleotide sequence ID" value="NZ_JBELQA010000003.1"/>
</dbReference>
<sequence length="125" mass="14445">MLKKICLGIALLWTGIILYMCLVRMSELPAITIPYVDKFVHAFFYFVFSALWFYALRFYFKKQSRDKLLKIVLLMAFLFGIAIELFQNYFTTYRSGDPLDVLANTSGSLVAVVTIAFLDKNKNSE</sequence>
<keyword evidence="1" id="KW-1133">Transmembrane helix</keyword>